<reference evidence="2" key="1">
    <citation type="submission" date="2019-06" db="EMBL/GenBank/DDBJ databases">
        <authorList>
            <consortium name="Wellcome Sanger Institute Data Sharing"/>
        </authorList>
    </citation>
    <scope>NUCLEOTIDE SEQUENCE [LARGE SCALE GENOMIC DNA]</scope>
</reference>
<organism evidence="2 3">
    <name type="scientific">Sphaeramia orbicularis</name>
    <name type="common">orbiculate cardinalfish</name>
    <dbReference type="NCBI Taxonomy" id="375764"/>
    <lineage>
        <taxon>Eukaryota</taxon>
        <taxon>Metazoa</taxon>
        <taxon>Chordata</taxon>
        <taxon>Craniata</taxon>
        <taxon>Vertebrata</taxon>
        <taxon>Euteleostomi</taxon>
        <taxon>Actinopterygii</taxon>
        <taxon>Neopterygii</taxon>
        <taxon>Teleostei</taxon>
        <taxon>Neoteleostei</taxon>
        <taxon>Acanthomorphata</taxon>
        <taxon>Gobiaria</taxon>
        <taxon>Kurtiformes</taxon>
        <taxon>Apogonoidei</taxon>
        <taxon>Apogonidae</taxon>
        <taxon>Apogoninae</taxon>
        <taxon>Sphaeramia</taxon>
    </lineage>
</organism>
<dbReference type="GO" id="GO:0006955">
    <property type="term" value="P:immune response"/>
    <property type="evidence" value="ECO:0007669"/>
    <property type="project" value="InterPro"/>
</dbReference>
<dbReference type="SUPFAM" id="SSF54117">
    <property type="entry name" value="Interleukin 8-like chemokines"/>
    <property type="match status" value="1"/>
</dbReference>
<dbReference type="Proteomes" id="UP000472271">
    <property type="component" value="Chromosome 18"/>
</dbReference>
<dbReference type="Gene3D" id="2.40.50.40">
    <property type="match status" value="1"/>
</dbReference>
<reference evidence="2" key="2">
    <citation type="submission" date="2025-08" db="UniProtKB">
        <authorList>
            <consortium name="Ensembl"/>
        </authorList>
    </citation>
    <scope>IDENTIFICATION</scope>
</reference>
<feature type="signal peptide" evidence="1">
    <location>
        <begin position="1"/>
        <end position="19"/>
    </location>
</feature>
<keyword evidence="1" id="KW-0732">Signal</keyword>
<sequence>MNAVIRAVILLACAAICTSRSKSYGHCRCVKTTGSVNPKLIRTVKSYDPRPYCNKKEGGLKFLIIDKKNLKLKLTNKNLHYIV</sequence>
<reference evidence="2" key="3">
    <citation type="submission" date="2025-09" db="UniProtKB">
        <authorList>
            <consortium name="Ensembl"/>
        </authorList>
    </citation>
    <scope>IDENTIFICATION</scope>
</reference>
<dbReference type="AlphaFoldDB" id="A0A673BZJ9"/>
<dbReference type="InterPro" id="IPR036048">
    <property type="entry name" value="Interleukin_8-like_sf"/>
</dbReference>
<dbReference type="GO" id="GO:0008009">
    <property type="term" value="F:chemokine activity"/>
    <property type="evidence" value="ECO:0007669"/>
    <property type="project" value="InterPro"/>
</dbReference>
<protein>
    <recommendedName>
        <fullName evidence="4">Chemokine interleukin-8-like domain-containing protein</fullName>
    </recommendedName>
</protein>
<evidence type="ECO:0000313" key="2">
    <source>
        <dbReference type="Ensembl" id="ENSSORP00005045553.1"/>
    </source>
</evidence>
<proteinExistence type="predicted"/>
<name>A0A673BZJ9_9TELE</name>
<dbReference type="GO" id="GO:0005576">
    <property type="term" value="C:extracellular region"/>
    <property type="evidence" value="ECO:0007669"/>
    <property type="project" value="InterPro"/>
</dbReference>
<evidence type="ECO:0000256" key="1">
    <source>
        <dbReference type="SAM" id="SignalP"/>
    </source>
</evidence>
<dbReference type="InParanoid" id="A0A673BZJ9"/>
<feature type="chain" id="PRO_5025687584" description="Chemokine interleukin-8-like domain-containing protein" evidence="1">
    <location>
        <begin position="20"/>
        <end position="83"/>
    </location>
</feature>
<keyword evidence="3" id="KW-1185">Reference proteome</keyword>
<evidence type="ECO:0008006" key="4">
    <source>
        <dbReference type="Google" id="ProtNLM"/>
    </source>
</evidence>
<evidence type="ECO:0000313" key="3">
    <source>
        <dbReference type="Proteomes" id="UP000472271"/>
    </source>
</evidence>
<accession>A0A673BZJ9</accession>
<dbReference type="Ensembl" id="ENSSORT00005046704.1">
    <property type="protein sequence ID" value="ENSSORP00005045553.1"/>
    <property type="gene ID" value="ENSSORG00005020925.1"/>
</dbReference>